<feature type="transmembrane region" description="Helical" evidence="7">
    <location>
        <begin position="969"/>
        <end position="987"/>
    </location>
</feature>
<feature type="domain" description="Amino acid transporter transmembrane" evidence="8">
    <location>
        <begin position="595"/>
        <end position="1043"/>
    </location>
</feature>
<keyword evidence="10" id="KW-1185">Reference proteome</keyword>
<dbReference type="Gene3D" id="1.20.1740.10">
    <property type="entry name" value="Amino acid/polyamine transporter I"/>
    <property type="match status" value="1"/>
</dbReference>
<dbReference type="GO" id="GO:0015179">
    <property type="term" value="F:L-amino acid transmembrane transporter activity"/>
    <property type="evidence" value="ECO:0007669"/>
    <property type="project" value="TreeGrafter"/>
</dbReference>
<sequence>MLNGDKSKSSLKSNKNNEKGKKSDNTEESFEDLGINLDLDLNDAIYELGLKKSAPRVRFHDSYTMPNATISSGIDFEDNYDVSGIYKSTEYYNQMINGQRFGRRDSERTSDYHSRNHRYYHASQPSSFHQNSMMDYISKSQPLNGGSNLLAQFLKLHNDQEQSNSSSGKGKEPHINNEMDNSSWNHSTSNSQPIPIQDVTSSSPLKPPHSMSSLGKSFDPNLYTIPSYKNKRYSRSHSHSHHHQQLSKSFTYHQDMQFPKSFSSITKTQEPLSMEDENMTDNENEPLMIKTSSYQQSNAIDINGNPSKKSIKAKHRNSRPPPPSPTSSYFGSYSSKVSGTFGSPISSSILVKTSQYIPDASLPYLVKTIDDHLVKNEDAENNDDSEEEYNIYNLKGGDYARDIFKFQNKLKRNILSKRSKSEPNLYELNKKKENDFNISEISIPGGFRREFMSSNAKKQGKSPPHWITGNFIDFLALYGHYAGDDDFDEDYSSDDYESDSWYDDDGNSIMTDDYRQHQRFESDIFNNEKIKISETRSSYELIPDNDKSKISIDIEPLNEKTPLLTNSSQSSLNNNYHKRKSKKQRKNNSSSQTGTASEGKTLFLLLKAFIGTGILFLPRAFSNGGILFSLVLLALSGWLTYFTMVLLIRCSEKFGGSYGDIGKQLFGRPFKIMIQGSIALTQSGFCCAYIIFILQSIKSIIETVSNGSVIIPDWAIIAAQILIYIPLSWIRKIQNFSITSLIADVFILIGLLYIICSDLFIISSEGPSKNFTFFNSDKFPLFLGTAVYAFEGIGLIIPLQRSMREPEKFPKVLKKSMLIIFASMFMVGGLSYYIFGDDVHTIIFMDVYPNSAIGTIVRALYTLAIIFSFPLTCYSGIHIIEPLFVPRKGPFRSFHLKSKKNMSMNNYASITSNDKEMNNASSTHVLPDEEEKKGASTSLTQNSSYSSLPNRRKKRETGKNSNTIKWMKNIFRAVFVSSLGVISYCGASNLDNFVSIIGSFACIPLMFIYPALLHYRGVAETSKERLTDILIIIIGTIATVWITKLSLDEWK</sequence>
<gene>
    <name evidence="9" type="ORF">BCR36DRAFT_412750</name>
</gene>
<proteinExistence type="inferred from homology"/>
<feature type="transmembrane region" description="Helical" evidence="7">
    <location>
        <begin position="1025"/>
        <end position="1043"/>
    </location>
</feature>
<comment type="similarity">
    <text evidence="2">Belongs to the amino acid/polyamine transporter 2 family.</text>
</comment>
<comment type="caution">
    <text evidence="9">The sequence shown here is derived from an EMBL/GenBank/DDBJ whole genome shotgun (WGS) entry which is preliminary data.</text>
</comment>
<feature type="transmembrane region" description="Helical" evidence="7">
    <location>
        <begin position="709"/>
        <end position="729"/>
    </location>
</feature>
<feature type="compositionally biased region" description="Polar residues" evidence="6">
    <location>
        <begin position="913"/>
        <end position="924"/>
    </location>
</feature>
<keyword evidence="3 7" id="KW-0812">Transmembrane</keyword>
<keyword evidence="5 7" id="KW-0472">Membrane</keyword>
<evidence type="ECO:0000256" key="6">
    <source>
        <dbReference type="SAM" id="MobiDB-lite"/>
    </source>
</evidence>
<evidence type="ECO:0000256" key="4">
    <source>
        <dbReference type="ARBA" id="ARBA00022989"/>
    </source>
</evidence>
<evidence type="ECO:0000256" key="7">
    <source>
        <dbReference type="SAM" id="Phobius"/>
    </source>
</evidence>
<dbReference type="PANTHER" id="PTHR22950:SF666">
    <property type="entry name" value="VACUOLAR AMINO ACID TRANSPORTER 4"/>
    <property type="match status" value="1"/>
</dbReference>
<evidence type="ECO:0000313" key="9">
    <source>
        <dbReference type="EMBL" id="ORX49230.1"/>
    </source>
</evidence>
<dbReference type="AlphaFoldDB" id="A0A1Y1V7R3"/>
<feature type="transmembrane region" description="Helical" evidence="7">
    <location>
        <begin position="855"/>
        <end position="877"/>
    </location>
</feature>
<feature type="compositionally biased region" description="Basic and acidic residues" evidence="6">
    <location>
        <begin position="15"/>
        <end position="25"/>
    </location>
</feature>
<feature type="compositionally biased region" description="Basic residues" evidence="6">
    <location>
        <begin position="309"/>
        <end position="318"/>
    </location>
</feature>
<feature type="region of interest" description="Disordered" evidence="6">
    <location>
        <begin position="1"/>
        <end position="28"/>
    </location>
</feature>
<dbReference type="Pfam" id="PF01490">
    <property type="entry name" value="Aa_trans"/>
    <property type="match status" value="1"/>
</dbReference>
<accession>A0A1Y1V7R3</accession>
<feature type="transmembrane region" description="Helical" evidence="7">
    <location>
        <begin position="627"/>
        <end position="648"/>
    </location>
</feature>
<feature type="transmembrane region" description="Helical" evidence="7">
    <location>
        <begin position="741"/>
        <end position="761"/>
    </location>
</feature>
<name>A0A1Y1V7R3_9FUNG</name>
<dbReference type="Proteomes" id="UP000193719">
    <property type="component" value="Unassembled WGS sequence"/>
</dbReference>
<evidence type="ECO:0000259" key="8">
    <source>
        <dbReference type="Pfam" id="PF01490"/>
    </source>
</evidence>
<evidence type="ECO:0000256" key="2">
    <source>
        <dbReference type="ARBA" id="ARBA00008066"/>
    </source>
</evidence>
<feature type="transmembrane region" description="Helical" evidence="7">
    <location>
        <begin position="993"/>
        <end position="1013"/>
    </location>
</feature>
<feature type="compositionally biased region" description="Low complexity" evidence="6">
    <location>
        <begin position="936"/>
        <end position="948"/>
    </location>
</feature>
<dbReference type="InterPro" id="IPR013057">
    <property type="entry name" value="AA_transpt_TM"/>
</dbReference>
<feature type="compositionally biased region" description="Basic residues" evidence="6">
    <location>
        <begin position="576"/>
        <end position="586"/>
    </location>
</feature>
<feature type="compositionally biased region" description="Polar residues" evidence="6">
    <location>
        <begin position="178"/>
        <end position="215"/>
    </location>
</feature>
<reference evidence="9 10" key="2">
    <citation type="submission" date="2016-08" db="EMBL/GenBank/DDBJ databases">
        <title>Pervasive Adenine N6-methylation of Active Genes in Fungi.</title>
        <authorList>
            <consortium name="DOE Joint Genome Institute"/>
            <person name="Mondo S.J."/>
            <person name="Dannebaum R.O."/>
            <person name="Kuo R.C."/>
            <person name="Labutti K."/>
            <person name="Haridas S."/>
            <person name="Kuo A."/>
            <person name="Salamov A."/>
            <person name="Ahrendt S.R."/>
            <person name="Lipzen A."/>
            <person name="Sullivan W."/>
            <person name="Andreopoulos W.B."/>
            <person name="Clum A."/>
            <person name="Lindquist E."/>
            <person name="Daum C."/>
            <person name="Ramamoorthy G.K."/>
            <person name="Gryganskyi A."/>
            <person name="Culley D."/>
            <person name="Magnuson J.K."/>
            <person name="James T.Y."/>
            <person name="O'Malley M.A."/>
            <person name="Stajich J.E."/>
            <person name="Spatafora J.W."/>
            <person name="Visel A."/>
            <person name="Grigoriev I.V."/>
        </authorList>
    </citation>
    <scope>NUCLEOTIDE SEQUENCE [LARGE SCALE GENOMIC DNA]</scope>
    <source>
        <strain evidence="10">finn</strain>
    </source>
</reference>
<dbReference type="OrthoDB" id="1684102at2759"/>
<feature type="compositionally biased region" description="Low complexity" evidence="6">
    <location>
        <begin position="563"/>
        <end position="575"/>
    </location>
</feature>
<evidence type="ECO:0000256" key="3">
    <source>
        <dbReference type="ARBA" id="ARBA00022692"/>
    </source>
</evidence>
<dbReference type="EMBL" id="MCFH01000024">
    <property type="protein sequence ID" value="ORX49230.1"/>
    <property type="molecule type" value="Genomic_DNA"/>
</dbReference>
<feature type="region of interest" description="Disordered" evidence="6">
    <location>
        <begin position="159"/>
        <end position="221"/>
    </location>
</feature>
<protein>
    <recommendedName>
        <fullName evidence="8">Amino acid transporter transmembrane domain-containing protein</fullName>
    </recommendedName>
</protein>
<feature type="region of interest" description="Disordered" evidence="6">
    <location>
        <begin position="298"/>
        <end position="331"/>
    </location>
</feature>
<organism evidence="9 10">
    <name type="scientific">Piromyces finnis</name>
    <dbReference type="NCBI Taxonomy" id="1754191"/>
    <lineage>
        <taxon>Eukaryota</taxon>
        <taxon>Fungi</taxon>
        <taxon>Fungi incertae sedis</taxon>
        <taxon>Chytridiomycota</taxon>
        <taxon>Chytridiomycota incertae sedis</taxon>
        <taxon>Neocallimastigomycetes</taxon>
        <taxon>Neocallimastigales</taxon>
        <taxon>Neocallimastigaceae</taxon>
        <taxon>Piromyces</taxon>
    </lineage>
</organism>
<feature type="compositionally biased region" description="Polar residues" evidence="6">
    <location>
        <begin position="298"/>
        <end position="308"/>
    </location>
</feature>
<reference evidence="9 10" key="1">
    <citation type="submission" date="2016-08" db="EMBL/GenBank/DDBJ databases">
        <title>Genomes of anaerobic fungi encode conserved fungal cellulosomes for biomass hydrolysis.</title>
        <authorList>
            <consortium name="DOE Joint Genome Institute"/>
            <person name="Haitjema C.H."/>
            <person name="Gilmore S.P."/>
            <person name="Henske J.K."/>
            <person name="Solomon K.V."/>
            <person name="De Groot R."/>
            <person name="Kuo A."/>
            <person name="Mondo S.J."/>
            <person name="Salamov A.A."/>
            <person name="Labutti K."/>
            <person name="Zhao Z."/>
            <person name="Chiniquy J."/>
            <person name="Barry K."/>
            <person name="Brewer H.M."/>
            <person name="Purvine S.O."/>
            <person name="Wright A.T."/>
            <person name="Boxma B."/>
            <person name="Van Alen T."/>
            <person name="Hackstein J.H."/>
            <person name="Baker S.E."/>
            <person name="Grigoriev I.V."/>
            <person name="O'Malley M.A."/>
        </authorList>
    </citation>
    <scope>NUCLEOTIDE SEQUENCE [LARGE SCALE GENOMIC DNA]</scope>
    <source>
        <strain evidence="10">finn</strain>
    </source>
</reference>
<comment type="subcellular location">
    <subcellularLocation>
        <location evidence="1">Membrane</location>
        <topology evidence="1">Multi-pass membrane protein</topology>
    </subcellularLocation>
</comment>
<dbReference type="STRING" id="1754191.A0A1Y1V7R3"/>
<evidence type="ECO:0000256" key="1">
    <source>
        <dbReference type="ARBA" id="ARBA00004141"/>
    </source>
</evidence>
<dbReference type="PANTHER" id="PTHR22950">
    <property type="entry name" value="AMINO ACID TRANSPORTER"/>
    <property type="match status" value="1"/>
</dbReference>
<feature type="transmembrane region" description="Helical" evidence="7">
    <location>
        <begin position="817"/>
        <end position="835"/>
    </location>
</feature>
<feature type="region of interest" description="Disordered" evidence="6">
    <location>
        <begin position="562"/>
        <end position="595"/>
    </location>
</feature>
<evidence type="ECO:0000313" key="10">
    <source>
        <dbReference type="Proteomes" id="UP000193719"/>
    </source>
</evidence>
<dbReference type="GO" id="GO:0005774">
    <property type="term" value="C:vacuolar membrane"/>
    <property type="evidence" value="ECO:0007669"/>
    <property type="project" value="TreeGrafter"/>
</dbReference>
<feature type="transmembrane region" description="Helical" evidence="7">
    <location>
        <begin position="781"/>
        <end position="797"/>
    </location>
</feature>
<keyword evidence="4 7" id="KW-1133">Transmembrane helix</keyword>
<feature type="transmembrane region" description="Helical" evidence="7">
    <location>
        <begin position="678"/>
        <end position="697"/>
    </location>
</feature>
<feature type="region of interest" description="Disordered" evidence="6">
    <location>
        <begin position="913"/>
        <end position="959"/>
    </location>
</feature>
<evidence type="ECO:0000256" key="5">
    <source>
        <dbReference type="ARBA" id="ARBA00023136"/>
    </source>
</evidence>